<keyword evidence="2" id="KW-1185">Reference proteome</keyword>
<name>A0A9N8EFY7_9STRA</name>
<sequence length="226" mass="25791">MYTKVLYNKPIFEDFESDAFDVEDDKNNEICGWDSLTGWLLDDEGSSSSAEYDLIKDRETNSVSHVVRLYSGGDYPTPSGAWSTTFDVSAEDDRNSTLILEFDYYVQMDQRFDDETEGSIKVHVDEAAVGFDKKGNPIYGWDKYITVATFDKHSFEVGEWQTAHVELGTYAQGTHEIKIGGRLCSQPEDCKKKFELQFNNMRIYSLPGAQEDVTRLGTHPDFCKLY</sequence>
<dbReference type="AlphaFoldDB" id="A0A9N8EFY7"/>
<evidence type="ECO:0000313" key="1">
    <source>
        <dbReference type="EMBL" id="CAB9519690.1"/>
    </source>
</evidence>
<dbReference type="Proteomes" id="UP001153069">
    <property type="component" value="Unassembled WGS sequence"/>
</dbReference>
<organism evidence="1 2">
    <name type="scientific">Seminavis robusta</name>
    <dbReference type="NCBI Taxonomy" id="568900"/>
    <lineage>
        <taxon>Eukaryota</taxon>
        <taxon>Sar</taxon>
        <taxon>Stramenopiles</taxon>
        <taxon>Ochrophyta</taxon>
        <taxon>Bacillariophyta</taxon>
        <taxon>Bacillariophyceae</taxon>
        <taxon>Bacillariophycidae</taxon>
        <taxon>Naviculales</taxon>
        <taxon>Naviculaceae</taxon>
        <taxon>Seminavis</taxon>
    </lineage>
</organism>
<reference evidence="1" key="1">
    <citation type="submission" date="2020-06" db="EMBL/GenBank/DDBJ databases">
        <authorList>
            <consortium name="Plant Systems Biology data submission"/>
        </authorList>
    </citation>
    <scope>NUCLEOTIDE SEQUENCE</scope>
    <source>
        <strain evidence="1">D6</strain>
    </source>
</reference>
<evidence type="ECO:0000313" key="2">
    <source>
        <dbReference type="Proteomes" id="UP001153069"/>
    </source>
</evidence>
<dbReference type="EMBL" id="CAICTM010001035">
    <property type="protein sequence ID" value="CAB9519690.1"/>
    <property type="molecule type" value="Genomic_DNA"/>
</dbReference>
<proteinExistence type="predicted"/>
<gene>
    <name evidence="1" type="ORF">SEMRO_1037_G234170.1</name>
</gene>
<comment type="caution">
    <text evidence="1">The sequence shown here is derived from an EMBL/GenBank/DDBJ whole genome shotgun (WGS) entry which is preliminary data.</text>
</comment>
<accession>A0A9N8EFY7</accession>
<protein>
    <submittedName>
        <fullName evidence="1">Uncharacterized protein</fullName>
    </submittedName>
</protein>